<gene>
    <name evidence="1" type="ORF">DS909_03150</name>
</gene>
<comment type="caution">
    <text evidence="1">The sequence shown here is derived from an EMBL/GenBank/DDBJ whole genome shotgun (WGS) entry which is preliminary data.</text>
</comment>
<name>A0A366XCH4_9RHOB</name>
<sequence length="87" mass="9768">MQDLSPSVRSAATLSDVIGRLDTINDLSKHEAQEMASAGRKVASFVYLLPSGDIVEIGKLRQTLEALQPRRFKISERRLRNIRSLFV</sequence>
<organism evidence="1 2">
    <name type="scientific">Phaeobacter gallaeciensis</name>
    <dbReference type="NCBI Taxonomy" id="60890"/>
    <lineage>
        <taxon>Bacteria</taxon>
        <taxon>Pseudomonadati</taxon>
        <taxon>Pseudomonadota</taxon>
        <taxon>Alphaproteobacteria</taxon>
        <taxon>Rhodobacterales</taxon>
        <taxon>Roseobacteraceae</taxon>
        <taxon>Phaeobacter</taxon>
    </lineage>
</organism>
<protein>
    <submittedName>
        <fullName evidence="1">Uncharacterized protein</fullName>
    </submittedName>
</protein>
<dbReference type="AlphaFoldDB" id="A0A366XCH4"/>
<accession>A0A366XCH4</accession>
<dbReference type="EMBL" id="QOCE01000010">
    <property type="protein sequence ID" value="RBW60860.1"/>
    <property type="molecule type" value="Genomic_DNA"/>
</dbReference>
<evidence type="ECO:0000313" key="1">
    <source>
        <dbReference type="EMBL" id="RBW60860.1"/>
    </source>
</evidence>
<evidence type="ECO:0000313" key="2">
    <source>
        <dbReference type="Proteomes" id="UP000252706"/>
    </source>
</evidence>
<dbReference type="Proteomes" id="UP000252706">
    <property type="component" value="Unassembled WGS sequence"/>
</dbReference>
<reference evidence="1 2" key="1">
    <citation type="submission" date="2018-07" db="EMBL/GenBank/DDBJ databases">
        <title>Modular assembly of carbohydrate-degrading microbial communities in the ocean.</title>
        <authorList>
            <person name="Enke T.N."/>
            <person name="Datta M.S."/>
            <person name="Schwartzman J.A."/>
            <person name="Cermak N."/>
            <person name="Schmitz D.A."/>
            <person name="Barrere J."/>
            <person name="Cordero O.X."/>
        </authorList>
    </citation>
    <scope>NUCLEOTIDE SEQUENCE [LARGE SCALE GENOMIC DNA]</scope>
    <source>
        <strain evidence="1 2">C3M10</strain>
    </source>
</reference>
<proteinExistence type="predicted"/>